<dbReference type="PROSITE" id="PS00018">
    <property type="entry name" value="EF_HAND_1"/>
    <property type="match status" value="1"/>
</dbReference>
<accession>A0A8R2D5N1</accession>
<sequence length="1052" mass="121374">MWVNPKEVLIPNTFWQNEKLSVYFLLQHRVGHGQGNKLSSLLVGTFDSFFETKPSPYRILHQTPSSEVYYEIACALTESDILKDWEWLENNLDLKIFENEDDVTDFVRCKIKSLVATNVSETPDEDNSESFKDASIKFHRLFNVSRDTTLVCYYACSYLKNKLPRRGWLYLSVEYLCFHSYLLGIEDKIVVRWTDVINLDKNNSMLSDTIKVTTRDKREYRFFMFLNSSDTFELMKQLVNLAMKGIINDVWFNKDHNLLLKVNKYVPKRQSFVKRDLDARAMSETYRLLFRLPLNEKLDGVTNATLYTPYNKKHMFGQVYLSQNFMCFNSKTSDPLNVVIPLCDVSQVEKLEPIPNDQSFDNSIIITLKLTSTNEKPPFFIFSQIMEREFFLKNISEILGNLETKSISKFQRVDSISDNEVKLPLRFTFRMKEHDNSIIKIKQRAKEVEWDLYFKEHGDGVSMYKTKELVKMVLVGIPESLRSNLWLKFSGAYHDMVANPGLYNELVNIASTTKSISHDEIERDLHRSLPEHPAFQSEIGINALRRVLTAYATKNPQIGYCQAMNIIASVLLIYCTEEEAFWQLACICENMLPDYYNNKVVGALVDQGVMDNLIANHLPFIYDILSRLGLIQMISLSWFLTIFLSVMPYQSAIYIVDWFFFDGAKVIFQVALSILEMNQKRLACCRDDGEAMQTLCNYLSGIYNEELEQSELYKDGDKIERSVSVQELINNGYKKFRSVNSKNIENLRVMNRLKVVQSMEDGNEKNIVRSLVPDNYFSSDELMDLLKFVREEVVSVHKRTHVQPLKAETPMEPYESYRIDFYLFETMFTVISPLAKNNGASNLAVRLFKLMDMNDDGFLNFRELTAALGLTSTVDVTIRLKMLYLLHLSPLLSNDLLSSTEPSRDISESGAEYASDAAEYFNANISRGIMCESNLNDLKSLRSVTNWKHSTICLPSMSEDRFVALCKTMYDLIENSAIDQEMHNNISKISAILLELGNLNKEESNKSGNQNNSEWFINAEQFVATALTVQKLVEFIGARANVSQALHELRNN</sequence>
<dbReference type="InterPro" id="IPR004182">
    <property type="entry name" value="GRAM"/>
</dbReference>
<dbReference type="Gene3D" id="1.10.472.80">
    <property type="entry name" value="Ypt/Rab-GAP domain of gyp1p, domain 3"/>
    <property type="match status" value="1"/>
</dbReference>
<reference evidence="5" key="2">
    <citation type="submission" date="2022-06" db="UniProtKB">
        <authorList>
            <consortium name="EnsemblMetazoa"/>
        </authorList>
    </citation>
    <scope>IDENTIFICATION</scope>
</reference>
<name>A0A8R2D5N1_ACYPI</name>
<reference evidence="6" key="1">
    <citation type="submission" date="2010-06" db="EMBL/GenBank/DDBJ databases">
        <authorList>
            <person name="Jiang H."/>
            <person name="Abraham K."/>
            <person name="Ali S."/>
            <person name="Alsbrooks S.L."/>
            <person name="Anim B.N."/>
            <person name="Anosike U.S."/>
            <person name="Attaway T."/>
            <person name="Bandaranaike D.P."/>
            <person name="Battles P.K."/>
            <person name="Bell S.N."/>
            <person name="Bell A.V."/>
            <person name="Beltran B."/>
            <person name="Bickham C."/>
            <person name="Bustamante Y."/>
            <person name="Caleb T."/>
            <person name="Canada A."/>
            <person name="Cardenas V."/>
            <person name="Carter K."/>
            <person name="Chacko J."/>
            <person name="Chandrabose M.N."/>
            <person name="Chavez D."/>
            <person name="Chavez A."/>
            <person name="Chen L."/>
            <person name="Chu H.-S."/>
            <person name="Claassen K.J."/>
            <person name="Cockrell R."/>
            <person name="Collins M."/>
            <person name="Cooper J.A."/>
            <person name="Cree A."/>
            <person name="Curry S.M."/>
            <person name="Da Y."/>
            <person name="Dao M.D."/>
            <person name="Das B."/>
            <person name="Davila M.-L."/>
            <person name="Davy-Carroll L."/>
            <person name="Denson S."/>
            <person name="Dinh H."/>
            <person name="Ebong V.E."/>
            <person name="Edwards J.R."/>
            <person name="Egan A."/>
            <person name="El-Daye J."/>
            <person name="Escobedo L."/>
            <person name="Fernandez S."/>
            <person name="Fernando P.R."/>
            <person name="Flagg N."/>
            <person name="Forbes L.D."/>
            <person name="Fowler R.G."/>
            <person name="Fu Q."/>
            <person name="Gabisi R.A."/>
            <person name="Ganer J."/>
            <person name="Garbino Pronczuk A."/>
            <person name="Garcia R.M."/>
            <person name="Garner T."/>
            <person name="Garrett T.E."/>
            <person name="Gonzalez D.A."/>
            <person name="Hamid H."/>
            <person name="Hawkins E.S."/>
            <person name="Hirani K."/>
            <person name="Hogues M.E."/>
            <person name="Hollins B."/>
            <person name="Hsiao C.-H."/>
            <person name="Jabil R."/>
            <person name="James M.L."/>
            <person name="Jhangiani S.N."/>
            <person name="Johnson B."/>
            <person name="Johnson Q."/>
            <person name="Joshi V."/>
            <person name="Kalu J.B."/>
            <person name="Kam C."/>
            <person name="Kashfia A."/>
            <person name="Keebler J."/>
            <person name="Kisamo H."/>
            <person name="Kovar C.L."/>
            <person name="Lago L.A."/>
            <person name="Lai C.-Y."/>
            <person name="Laidlaw J."/>
            <person name="Lara F."/>
            <person name="Le T.-K."/>
            <person name="Lee S.L."/>
            <person name="Legall F.H."/>
            <person name="Lemon S.J."/>
            <person name="Lewis L.R."/>
            <person name="Li B."/>
            <person name="Liu Y."/>
            <person name="Liu Y.-S."/>
            <person name="Lopez J."/>
            <person name="Lozado R.J."/>
            <person name="Lu J."/>
            <person name="Madu R.C."/>
            <person name="Maheshwari M."/>
            <person name="Maheshwari R."/>
            <person name="Malloy K."/>
            <person name="Martinez E."/>
            <person name="Mathew T."/>
            <person name="Mercado I.C."/>
            <person name="Mercado C."/>
            <person name="Meyer B."/>
            <person name="Montgomery K."/>
            <person name="Morgan M.B."/>
            <person name="Munidasa M."/>
            <person name="Nazareth L.V."/>
            <person name="Nelson J."/>
            <person name="Ng B.M."/>
            <person name="Nguyen N.B."/>
            <person name="Nguyen P.Q."/>
            <person name="Nguyen T."/>
            <person name="Obregon M."/>
            <person name="Okwuonu G.O."/>
            <person name="Onwere C.G."/>
            <person name="Orozco G."/>
            <person name="Parra A."/>
            <person name="Patel S."/>
            <person name="Patil S."/>
            <person name="Perez A."/>
            <person name="Perez Y."/>
            <person name="Pham C."/>
            <person name="Primus E.L."/>
            <person name="Pu L.-L."/>
            <person name="Puazo M."/>
            <person name="Qin X."/>
            <person name="Quiroz J.B."/>
            <person name="Reese J."/>
            <person name="Richards S."/>
            <person name="Rives C.M."/>
            <person name="Robberts R."/>
            <person name="Ruiz S.J."/>
            <person name="Ruiz M.J."/>
            <person name="Santibanez J."/>
            <person name="Schneider B.W."/>
            <person name="Sisson I."/>
            <person name="Smith M."/>
            <person name="Sodergren E."/>
            <person name="Song X.-Z."/>
            <person name="Song B.B."/>
            <person name="Summersgill H."/>
            <person name="Thelus R."/>
            <person name="Thornton R.D."/>
            <person name="Trejos Z.Y."/>
            <person name="Usmani K."/>
            <person name="Vattathil S."/>
            <person name="Villasana D."/>
            <person name="Walker D.L."/>
            <person name="Wang S."/>
            <person name="Wang K."/>
            <person name="White C.S."/>
            <person name="Williams A.C."/>
            <person name="Williamson J."/>
            <person name="Wilson K."/>
            <person name="Woghiren I.O."/>
            <person name="Woodworth J.R."/>
            <person name="Worley K.C."/>
            <person name="Wright R.A."/>
            <person name="Wu W."/>
            <person name="Young L."/>
            <person name="Zhang L."/>
            <person name="Zhang J."/>
            <person name="Zhu Y."/>
            <person name="Muzny D.M."/>
            <person name="Weinstock G."/>
            <person name="Gibbs R.A."/>
        </authorList>
    </citation>
    <scope>NUCLEOTIDE SEQUENCE [LARGE SCALE GENOMIC DNA]</scope>
    <source>
        <strain evidence="6">LSR1</strain>
    </source>
</reference>
<evidence type="ECO:0000256" key="1">
    <source>
        <dbReference type="ARBA" id="ARBA00022468"/>
    </source>
</evidence>
<evidence type="ECO:0000313" key="6">
    <source>
        <dbReference type="Proteomes" id="UP000007819"/>
    </source>
</evidence>
<dbReference type="PROSITE" id="PS50222">
    <property type="entry name" value="EF_HAND_2"/>
    <property type="match status" value="1"/>
</dbReference>
<dbReference type="InterPro" id="IPR000195">
    <property type="entry name" value="Rab-GAP-TBC_dom"/>
</dbReference>
<dbReference type="SMART" id="SM00568">
    <property type="entry name" value="GRAM"/>
    <property type="match status" value="2"/>
</dbReference>
<dbReference type="CDD" id="cd13351">
    <property type="entry name" value="PH-GRAM1_TCB1D9_TCB1D9B"/>
    <property type="match status" value="1"/>
</dbReference>
<dbReference type="RefSeq" id="XP_016661761.1">
    <property type="nucleotide sequence ID" value="XM_016806272.1"/>
</dbReference>
<dbReference type="FunFam" id="1.10.8.270:FF:000002">
    <property type="entry name" value="TBC1 domain family member 9B"/>
    <property type="match status" value="1"/>
</dbReference>
<dbReference type="Pfam" id="PF00566">
    <property type="entry name" value="RabGAP-TBC"/>
    <property type="match status" value="1"/>
</dbReference>
<dbReference type="FunFam" id="2.30.29.30:FF:000013">
    <property type="entry name" value="Putative TBC1 domain family member 8B"/>
    <property type="match status" value="1"/>
</dbReference>
<dbReference type="InterPro" id="IPR035969">
    <property type="entry name" value="Rab-GAP_TBC_sf"/>
</dbReference>
<feature type="domain" description="Rab-GAP TBC" evidence="3">
    <location>
        <begin position="476"/>
        <end position="663"/>
    </location>
</feature>
<dbReference type="GeneID" id="100165571"/>
<dbReference type="Gene3D" id="1.10.238.10">
    <property type="entry name" value="EF-hand"/>
    <property type="match status" value="2"/>
</dbReference>
<dbReference type="CTD" id="40361"/>
<dbReference type="PANTHER" id="PTHR47666:SF1">
    <property type="entry name" value="PROTEIN VASCULAR ASSOCIATED DEATH 1, CHLOROPLASTIC"/>
    <property type="match status" value="1"/>
</dbReference>
<dbReference type="SUPFAM" id="SSF47923">
    <property type="entry name" value="Ypt/Rab-GAP domain of gyp1p"/>
    <property type="match status" value="2"/>
</dbReference>
<dbReference type="InterPro" id="IPR036014">
    <property type="entry name" value="TCB1D9/TCB1D9B_PH-GRAM1"/>
</dbReference>
<feature type="domain" description="EF-hand" evidence="4">
    <location>
        <begin position="839"/>
        <end position="874"/>
    </location>
</feature>
<keyword evidence="2" id="KW-0677">Repeat</keyword>
<proteinExistence type="predicted"/>
<dbReference type="GO" id="GO:0005509">
    <property type="term" value="F:calcium ion binding"/>
    <property type="evidence" value="ECO:0007669"/>
    <property type="project" value="InterPro"/>
</dbReference>
<dbReference type="InterPro" id="IPR011993">
    <property type="entry name" value="PH-like_dom_sf"/>
</dbReference>
<dbReference type="Pfam" id="PF02893">
    <property type="entry name" value="GRAM"/>
    <property type="match status" value="2"/>
</dbReference>
<dbReference type="OrthoDB" id="17687at2759"/>
<dbReference type="EnsemblMetazoa" id="XM_016806272.1">
    <property type="protein sequence ID" value="XP_016661761.1"/>
    <property type="gene ID" value="LOC100165571"/>
</dbReference>
<protein>
    <recommendedName>
        <fullName evidence="7">TBC1 domain family member 9</fullName>
    </recommendedName>
</protein>
<evidence type="ECO:0000256" key="2">
    <source>
        <dbReference type="ARBA" id="ARBA00022737"/>
    </source>
</evidence>
<organism evidence="5 6">
    <name type="scientific">Acyrthosiphon pisum</name>
    <name type="common">Pea aphid</name>
    <dbReference type="NCBI Taxonomy" id="7029"/>
    <lineage>
        <taxon>Eukaryota</taxon>
        <taxon>Metazoa</taxon>
        <taxon>Ecdysozoa</taxon>
        <taxon>Arthropoda</taxon>
        <taxon>Hexapoda</taxon>
        <taxon>Insecta</taxon>
        <taxon>Pterygota</taxon>
        <taxon>Neoptera</taxon>
        <taxon>Paraneoptera</taxon>
        <taxon>Hemiptera</taxon>
        <taxon>Sternorrhyncha</taxon>
        <taxon>Aphidomorpha</taxon>
        <taxon>Aphidoidea</taxon>
        <taxon>Aphididae</taxon>
        <taxon>Macrosiphini</taxon>
        <taxon>Acyrthosiphon</taxon>
    </lineage>
</organism>
<dbReference type="Gene3D" id="1.10.8.270">
    <property type="entry name" value="putative rabgap domain of human tbc1 domain family member 14 like domains"/>
    <property type="match status" value="1"/>
</dbReference>
<dbReference type="Proteomes" id="UP000007819">
    <property type="component" value="Chromosome A1"/>
</dbReference>
<dbReference type="InterPro" id="IPR018247">
    <property type="entry name" value="EF_Hand_1_Ca_BS"/>
</dbReference>
<dbReference type="AlphaFoldDB" id="A0A8R2D5N1"/>
<dbReference type="SMART" id="SM00164">
    <property type="entry name" value="TBC"/>
    <property type="match status" value="1"/>
</dbReference>
<dbReference type="GO" id="GO:0005096">
    <property type="term" value="F:GTPase activator activity"/>
    <property type="evidence" value="ECO:0007669"/>
    <property type="project" value="UniProtKB-KW"/>
</dbReference>
<keyword evidence="1" id="KW-0343">GTPase activation</keyword>
<dbReference type="PROSITE" id="PS50086">
    <property type="entry name" value="TBC_RABGAP"/>
    <property type="match status" value="1"/>
</dbReference>
<dbReference type="Gene3D" id="2.30.29.30">
    <property type="entry name" value="Pleckstrin-homology domain (PH domain)/Phosphotyrosine-binding domain (PTB)"/>
    <property type="match status" value="2"/>
</dbReference>
<evidence type="ECO:0000313" key="5">
    <source>
        <dbReference type="EnsemblMetazoa" id="XP_016661761.1"/>
    </source>
</evidence>
<dbReference type="PANTHER" id="PTHR47666">
    <property type="entry name" value="PROTEIN VASCULAR ASSOCIATED DEATH 1, CHLOROPLASTIC"/>
    <property type="match status" value="1"/>
</dbReference>
<dbReference type="InterPro" id="IPR002048">
    <property type="entry name" value="EF_hand_dom"/>
</dbReference>
<keyword evidence="6" id="KW-1185">Reference proteome</keyword>
<evidence type="ECO:0000259" key="3">
    <source>
        <dbReference type="PROSITE" id="PS50086"/>
    </source>
</evidence>
<dbReference type="GO" id="GO:0003008">
    <property type="term" value="P:system process"/>
    <property type="evidence" value="ECO:0007669"/>
    <property type="project" value="UniProtKB-ARBA"/>
</dbReference>
<evidence type="ECO:0000259" key="4">
    <source>
        <dbReference type="PROSITE" id="PS50222"/>
    </source>
</evidence>
<evidence type="ECO:0008006" key="7">
    <source>
        <dbReference type="Google" id="ProtNLM"/>
    </source>
</evidence>